<reference evidence="3 4" key="1">
    <citation type="submission" date="2019-07" db="EMBL/GenBank/DDBJ databases">
        <title>Genomic Encyclopedia of Archaeal and Bacterial Type Strains, Phase II (KMG-II): from individual species to whole genera.</title>
        <authorList>
            <person name="Goeker M."/>
        </authorList>
    </citation>
    <scope>NUCLEOTIDE SEQUENCE [LARGE SCALE GENOMIC DNA]</scope>
    <source>
        <strain evidence="3 4">DSM 18850</strain>
    </source>
</reference>
<evidence type="ECO:0000259" key="2">
    <source>
        <dbReference type="Pfam" id="PF08327"/>
    </source>
</evidence>
<dbReference type="Proteomes" id="UP000325105">
    <property type="component" value="Unassembled WGS sequence"/>
</dbReference>
<dbReference type="AlphaFoldDB" id="A0A5S5D2C9"/>
<comment type="caution">
    <text evidence="3">The sequence shown here is derived from an EMBL/GenBank/DDBJ whole genome shotgun (WGS) entry which is preliminary data.</text>
</comment>
<dbReference type="OrthoDB" id="793407at2"/>
<dbReference type="EMBL" id="VNHX01000028">
    <property type="protein sequence ID" value="TYP89296.1"/>
    <property type="molecule type" value="Genomic_DNA"/>
</dbReference>
<dbReference type="InterPro" id="IPR023393">
    <property type="entry name" value="START-like_dom_sf"/>
</dbReference>
<dbReference type="Pfam" id="PF08327">
    <property type="entry name" value="AHSA1"/>
    <property type="match status" value="1"/>
</dbReference>
<name>A0A5S5D2C9_9SPHI</name>
<dbReference type="Gene3D" id="3.30.530.20">
    <property type="match status" value="1"/>
</dbReference>
<feature type="domain" description="Activator of Hsp90 ATPase homologue 1/2-like C-terminal" evidence="2">
    <location>
        <begin position="12"/>
        <end position="151"/>
    </location>
</feature>
<comment type="similarity">
    <text evidence="1">Belongs to the AHA1 family.</text>
</comment>
<organism evidence="3 4">
    <name type="scientific">Sphingobacterium allocomposti</name>
    <dbReference type="NCBI Taxonomy" id="415956"/>
    <lineage>
        <taxon>Bacteria</taxon>
        <taxon>Pseudomonadati</taxon>
        <taxon>Bacteroidota</taxon>
        <taxon>Sphingobacteriia</taxon>
        <taxon>Sphingobacteriales</taxon>
        <taxon>Sphingobacteriaceae</taxon>
        <taxon>Sphingobacterium</taxon>
    </lineage>
</organism>
<gene>
    <name evidence="3" type="ORF">BC792_12815</name>
</gene>
<evidence type="ECO:0000256" key="1">
    <source>
        <dbReference type="ARBA" id="ARBA00006817"/>
    </source>
</evidence>
<evidence type="ECO:0000313" key="3">
    <source>
        <dbReference type="EMBL" id="TYP89296.1"/>
    </source>
</evidence>
<dbReference type="SUPFAM" id="SSF55961">
    <property type="entry name" value="Bet v1-like"/>
    <property type="match status" value="1"/>
</dbReference>
<dbReference type="InterPro" id="IPR013538">
    <property type="entry name" value="ASHA1/2-like_C"/>
</dbReference>
<evidence type="ECO:0000313" key="4">
    <source>
        <dbReference type="Proteomes" id="UP000325105"/>
    </source>
</evidence>
<proteinExistence type="inferred from homology"/>
<sequence>MDSLTTNIEISVPREKAFDFFINRLTHWWPKEYTWSNEKLVELSIDPVPNGLCSEIGPNGFRCDWGTVLTVDTGRSLSMKWQLTPERNPEPDADKASVVHIRFEEISENRTCIHLIHEQFSSHGENAEQYRDAMASAQGWPYLLSSFAAYAQKL</sequence>
<accession>A0A5S5D2C9</accession>
<keyword evidence="4" id="KW-1185">Reference proteome</keyword>
<protein>
    <submittedName>
        <fullName evidence="3">Activator of Hsp90 ATPase-like protein</fullName>
    </submittedName>
</protein>
<dbReference type="RefSeq" id="WP_148910083.1">
    <property type="nucleotide sequence ID" value="NZ_VNHX01000028.1"/>
</dbReference>